<organism evidence="1 2">
    <name type="scientific">Streptomyces viridosporus T7A</name>
    <dbReference type="NCBI Taxonomy" id="665577"/>
    <lineage>
        <taxon>Bacteria</taxon>
        <taxon>Bacillati</taxon>
        <taxon>Actinomycetota</taxon>
        <taxon>Actinomycetes</taxon>
        <taxon>Kitasatosporales</taxon>
        <taxon>Streptomycetaceae</taxon>
        <taxon>Streptomyces</taxon>
    </lineage>
</organism>
<keyword evidence="2" id="KW-1185">Reference proteome</keyword>
<dbReference type="Proteomes" id="UP000327143">
    <property type="component" value="Chromosome"/>
</dbReference>
<proteinExistence type="predicted"/>
<reference evidence="1 2" key="1">
    <citation type="submission" date="2017-09" db="EMBL/GenBank/DDBJ databases">
        <authorList>
            <person name="Lee N."/>
            <person name="Cho B.-K."/>
        </authorList>
    </citation>
    <scope>NUCLEOTIDE SEQUENCE [LARGE SCALE GENOMIC DNA]</scope>
    <source>
        <strain evidence="1 2">ATCC 39115</strain>
    </source>
</reference>
<evidence type="ECO:0000313" key="1">
    <source>
        <dbReference type="EMBL" id="QEU83678.1"/>
    </source>
</evidence>
<accession>A0ABX6A942</accession>
<gene>
    <name evidence="1" type="ORF">CP969_02290</name>
</gene>
<sequence>MYGQTGRASGSGMVRRAARAFTWPWPACAPFLAELLMAECDERARRRPERRFKAAGFAREKMLMSLQ</sequence>
<protein>
    <submittedName>
        <fullName evidence="1">Uncharacterized protein</fullName>
    </submittedName>
</protein>
<evidence type="ECO:0000313" key="2">
    <source>
        <dbReference type="Proteomes" id="UP000327143"/>
    </source>
</evidence>
<name>A0ABX6A942_STRVD</name>
<dbReference type="EMBL" id="CP023700">
    <property type="protein sequence ID" value="QEU83678.1"/>
    <property type="molecule type" value="Genomic_DNA"/>
</dbReference>